<keyword evidence="5 9" id="KW-0812">Transmembrane</keyword>
<keyword evidence="6 9" id="KW-1133">Transmembrane helix</keyword>
<evidence type="ECO:0000256" key="1">
    <source>
        <dbReference type="ARBA" id="ARBA00004370"/>
    </source>
</evidence>
<feature type="chain" id="PRO_5004167747" description="NADH-ubiquinone oxidoreductase chain 3" evidence="10">
    <location>
        <begin position="26"/>
        <end position="116"/>
    </location>
</feature>
<dbReference type="AlphaFoldDB" id="Q09TE5"/>
<dbReference type="PANTHER" id="PTHR11058">
    <property type="entry name" value="NADH-UBIQUINONE OXIDOREDUCTASE CHAIN 3"/>
    <property type="match status" value="1"/>
</dbReference>
<comment type="function">
    <text evidence="9">Core subunit of the mitochondrial membrane respiratory chain NADH dehydrogenase (Complex I) which catalyzes electron transfer from NADH through the respiratory chain, using ubiquinone as an electron acceptor. Essential for the catalytic activity of complex I.</text>
</comment>
<organism evidence="11">
    <name type="scientific">Ligia oceanica</name>
    <name type="common">Common sea slater</name>
    <name type="synonym">Oniscus oceanica</name>
    <dbReference type="NCBI Taxonomy" id="96856"/>
    <lineage>
        <taxon>Eukaryota</taxon>
        <taxon>Metazoa</taxon>
        <taxon>Ecdysozoa</taxon>
        <taxon>Arthropoda</taxon>
        <taxon>Crustacea</taxon>
        <taxon>Multicrustacea</taxon>
        <taxon>Malacostraca</taxon>
        <taxon>Eumalacostraca</taxon>
        <taxon>Peracarida</taxon>
        <taxon>Isopoda</taxon>
        <taxon>Oniscidea</taxon>
        <taxon>Diplocheta</taxon>
        <taxon>Ligiidae</taxon>
        <taxon>Ligia</taxon>
    </lineage>
</organism>
<comment type="subcellular location">
    <subcellularLocation>
        <location evidence="1">Membrane</location>
    </subcellularLocation>
    <subcellularLocation>
        <location evidence="9">Mitochondrion membrane</location>
        <topology evidence="9">Multi-pass membrane protein</topology>
    </subcellularLocation>
</comment>
<name>Q09TE5_LIGOC</name>
<dbReference type="GO" id="GO:0030964">
    <property type="term" value="C:NADH dehydrogenase complex"/>
    <property type="evidence" value="ECO:0007669"/>
    <property type="project" value="TreeGrafter"/>
</dbReference>
<dbReference type="InterPro" id="IPR000440">
    <property type="entry name" value="NADH_UbQ/plastoQ_OxRdtase_su3"/>
</dbReference>
<keyword evidence="9" id="KW-0679">Respiratory chain</keyword>
<dbReference type="EC" id="7.1.1.2" evidence="9"/>
<feature type="signal peptide" evidence="10">
    <location>
        <begin position="1"/>
        <end position="25"/>
    </location>
</feature>
<keyword evidence="9" id="KW-0249">Electron transport</keyword>
<comment type="catalytic activity">
    <reaction evidence="8 9">
        <text>a ubiquinone + NADH + 5 H(+)(in) = a ubiquinol + NAD(+) + 4 H(+)(out)</text>
        <dbReference type="Rhea" id="RHEA:29091"/>
        <dbReference type="Rhea" id="RHEA-COMP:9565"/>
        <dbReference type="Rhea" id="RHEA-COMP:9566"/>
        <dbReference type="ChEBI" id="CHEBI:15378"/>
        <dbReference type="ChEBI" id="CHEBI:16389"/>
        <dbReference type="ChEBI" id="CHEBI:17976"/>
        <dbReference type="ChEBI" id="CHEBI:57540"/>
        <dbReference type="ChEBI" id="CHEBI:57945"/>
        <dbReference type="EC" id="7.1.1.2"/>
    </reaction>
</comment>
<protein>
    <recommendedName>
        <fullName evidence="3 9">NADH-ubiquinone oxidoreductase chain 3</fullName>
        <ecNumber evidence="9">7.1.1.2</ecNumber>
    </recommendedName>
</protein>
<dbReference type="GO" id="GO:0031966">
    <property type="term" value="C:mitochondrial membrane"/>
    <property type="evidence" value="ECO:0007669"/>
    <property type="project" value="UniProtKB-SubCell"/>
</dbReference>
<evidence type="ECO:0000256" key="5">
    <source>
        <dbReference type="ARBA" id="ARBA00022692"/>
    </source>
</evidence>
<evidence type="ECO:0000256" key="10">
    <source>
        <dbReference type="SAM" id="SignalP"/>
    </source>
</evidence>
<evidence type="ECO:0000256" key="7">
    <source>
        <dbReference type="ARBA" id="ARBA00023136"/>
    </source>
</evidence>
<dbReference type="Gene3D" id="1.20.58.1610">
    <property type="entry name" value="NADH:ubiquinone/plastoquinone oxidoreductase, chain 3"/>
    <property type="match status" value="1"/>
</dbReference>
<keyword evidence="9" id="KW-0520">NAD</keyword>
<comment type="similarity">
    <text evidence="2 9">Belongs to the complex I subunit 3 family.</text>
</comment>
<feature type="transmembrane region" description="Helical" evidence="9">
    <location>
        <begin position="85"/>
        <end position="104"/>
    </location>
</feature>
<gene>
    <name evidence="11" type="primary">ND3</name>
</gene>
<dbReference type="InterPro" id="IPR038430">
    <property type="entry name" value="NDAH_ubi_oxred_su3_sf"/>
</dbReference>
<keyword evidence="10" id="KW-0732">Signal</keyword>
<evidence type="ECO:0000313" key="11">
    <source>
        <dbReference type="EMBL" id="ABD95375.1"/>
    </source>
</evidence>
<dbReference type="PANTHER" id="PTHR11058:SF9">
    <property type="entry name" value="NADH-UBIQUINONE OXIDOREDUCTASE CHAIN 3"/>
    <property type="match status" value="1"/>
</dbReference>
<keyword evidence="9" id="KW-0830">Ubiquinone</keyword>
<evidence type="ECO:0000256" key="4">
    <source>
        <dbReference type="ARBA" id="ARBA00022448"/>
    </source>
</evidence>
<dbReference type="EMBL" id="DQ442914">
    <property type="protein sequence ID" value="ABD95375.1"/>
    <property type="molecule type" value="Genomic_DNA"/>
</dbReference>
<accession>Q09TE5</accession>
<sequence>MLFMAYSTIALLLGAILLLASMVLGRKEGLDREKASPFECGFDPVGSGRVAFSVRFFLVAIIFLVFDVEISLLLPVVIGLPASLMGTWAILGGGFLLVLLVGTLHEWREGSLDWKG</sequence>
<reference evidence="11" key="1">
    <citation type="journal article" date="2006" name="BMC Genomics">
        <title>The complete mitochondrial genome of the common sea slater, Ligia oceanica (Crustacea, Isopoda) bears a novel gene order and unusual control region features.</title>
        <authorList>
            <person name="Kilpert F."/>
            <person name="Podsiadlowski L."/>
        </authorList>
    </citation>
    <scope>NUCLEOTIDE SEQUENCE</scope>
</reference>
<geneLocation type="mitochondrion" evidence="11"/>
<keyword evidence="7 9" id="KW-0472">Membrane</keyword>
<dbReference type="Pfam" id="PF00507">
    <property type="entry name" value="Oxidored_q4"/>
    <property type="match status" value="1"/>
</dbReference>
<evidence type="ECO:0000256" key="6">
    <source>
        <dbReference type="ARBA" id="ARBA00022989"/>
    </source>
</evidence>
<evidence type="ECO:0000256" key="8">
    <source>
        <dbReference type="ARBA" id="ARBA00049551"/>
    </source>
</evidence>
<evidence type="ECO:0000256" key="2">
    <source>
        <dbReference type="ARBA" id="ARBA00008472"/>
    </source>
</evidence>
<proteinExistence type="inferred from homology"/>
<evidence type="ECO:0000256" key="9">
    <source>
        <dbReference type="RuleBase" id="RU003640"/>
    </source>
</evidence>
<dbReference type="GO" id="GO:0008137">
    <property type="term" value="F:NADH dehydrogenase (ubiquinone) activity"/>
    <property type="evidence" value="ECO:0007669"/>
    <property type="project" value="UniProtKB-UniRule"/>
</dbReference>
<keyword evidence="9 11" id="KW-0496">Mitochondrion</keyword>
<keyword evidence="9" id="KW-1278">Translocase</keyword>
<feature type="transmembrane region" description="Helical" evidence="9">
    <location>
        <begin position="56"/>
        <end position="78"/>
    </location>
</feature>
<evidence type="ECO:0000256" key="3">
    <source>
        <dbReference type="ARBA" id="ARBA00021007"/>
    </source>
</evidence>
<keyword evidence="4 9" id="KW-0813">Transport</keyword>